<gene>
    <name evidence="1" type="ORF">METZ01_LOCUS399410</name>
</gene>
<accession>A0A382VJ43</accession>
<reference evidence="1" key="1">
    <citation type="submission" date="2018-05" db="EMBL/GenBank/DDBJ databases">
        <authorList>
            <person name="Lanie J.A."/>
            <person name="Ng W.-L."/>
            <person name="Kazmierczak K.M."/>
            <person name="Andrzejewski T.M."/>
            <person name="Davidsen T.M."/>
            <person name="Wayne K.J."/>
            <person name="Tettelin H."/>
            <person name="Glass J.I."/>
            <person name="Rusch D."/>
            <person name="Podicherti R."/>
            <person name="Tsui H.-C.T."/>
            <person name="Winkler M.E."/>
        </authorList>
    </citation>
    <scope>NUCLEOTIDE SEQUENCE</scope>
</reference>
<proteinExistence type="predicted"/>
<feature type="non-terminal residue" evidence="1">
    <location>
        <position position="1"/>
    </location>
</feature>
<sequence length="41" mass="4710">FADALRWAFVLCAMKSTLYTSYCISSVEKITLIIHVIFIKI</sequence>
<dbReference type="EMBL" id="UINC01152393">
    <property type="protein sequence ID" value="SVD46556.1"/>
    <property type="molecule type" value="Genomic_DNA"/>
</dbReference>
<name>A0A382VJ43_9ZZZZ</name>
<evidence type="ECO:0000313" key="1">
    <source>
        <dbReference type="EMBL" id="SVD46556.1"/>
    </source>
</evidence>
<dbReference type="AlphaFoldDB" id="A0A382VJ43"/>
<protein>
    <submittedName>
        <fullName evidence="1">Uncharacterized protein</fullName>
    </submittedName>
</protein>
<organism evidence="1">
    <name type="scientific">marine metagenome</name>
    <dbReference type="NCBI Taxonomy" id="408172"/>
    <lineage>
        <taxon>unclassified sequences</taxon>
        <taxon>metagenomes</taxon>
        <taxon>ecological metagenomes</taxon>
    </lineage>
</organism>